<evidence type="ECO:0000313" key="13">
    <source>
        <dbReference type="Proteomes" id="UP000694403"/>
    </source>
</evidence>
<accession>A0A8C3T7L8</accession>
<evidence type="ECO:0000259" key="11">
    <source>
        <dbReference type="PROSITE" id="PS51412"/>
    </source>
</evidence>
<evidence type="ECO:0008006" key="14">
    <source>
        <dbReference type="Google" id="ProtNLM"/>
    </source>
</evidence>
<dbReference type="InterPro" id="IPR020863">
    <property type="entry name" value="MACPF_CS"/>
</dbReference>
<organism evidence="12 13">
    <name type="scientific">Chelydra serpentina</name>
    <name type="common">Snapping turtle</name>
    <name type="synonym">Testudo serpentina</name>
    <dbReference type="NCBI Taxonomy" id="8475"/>
    <lineage>
        <taxon>Eukaryota</taxon>
        <taxon>Metazoa</taxon>
        <taxon>Chordata</taxon>
        <taxon>Craniata</taxon>
        <taxon>Vertebrata</taxon>
        <taxon>Euteleostomi</taxon>
        <taxon>Archelosauria</taxon>
        <taxon>Testudinata</taxon>
        <taxon>Testudines</taxon>
        <taxon>Cryptodira</taxon>
        <taxon>Durocryptodira</taxon>
        <taxon>Americhelydia</taxon>
        <taxon>Chelydroidea</taxon>
        <taxon>Chelydridae</taxon>
        <taxon>Chelydra</taxon>
    </lineage>
</organism>
<dbReference type="SMART" id="SM00239">
    <property type="entry name" value="C2"/>
    <property type="match status" value="1"/>
</dbReference>
<evidence type="ECO:0000256" key="2">
    <source>
        <dbReference type="ARBA" id="ARBA00004613"/>
    </source>
</evidence>
<dbReference type="InterPro" id="IPR035892">
    <property type="entry name" value="C2_domain_sf"/>
</dbReference>
<dbReference type="GO" id="GO:0005576">
    <property type="term" value="C:extracellular region"/>
    <property type="evidence" value="ECO:0007669"/>
    <property type="project" value="UniProtKB-SubCell"/>
</dbReference>
<proteinExistence type="inferred from homology"/>
<evidence type="ECO:0000256" key="4">
    <source>
        <dbReference type="ARBA" id="ARBA00022525"/>
    </source>
</evidence>
<keyword evidence="7" id="KW-0472">Membrane</keyword>
<sequence length="552" mass="61509">HQCNCNLQGITCILLLLLFLLPVVSPDCQTGTATACMNAIFVPGHNLVGEGIDVTTLGRTGAYLVDTSQWRGPNGTCTLCRNPRQGGQWQKLPLAAVDWRVRGSCQRKLSSSVQQSAMAMMESAAAVVQNNWKVGLEVSLLPMVNIQVGLAGSRSKLAEFVTQKSRKDKYAFLRHEVSCQYYGFRVSEKPPLTSHFTQAVKNLPSLYKAFKPEYHHLIQTYGTHYVSQASLGGRVRDVTAVRVCEAAQDGLTVHEIMACLSTEAAVNIGVASLQFSYSKCKAKKNKLKSWQSFHERYQERHVEVEGGKNTADLLFSNNYAGAFSYWLKTLESLPGLLTYSLRPIHTLLGQDDPKREALRQAVREYIHERALRMDCTKSCPAGTRRSARDPCSCVCPGDGSTNTMCCSRERGLASLAVTVVRANGLRGDLIGATDAYVKVFFGGREIRTGTIWNNNNPVWNRHMDFGTIRVTVASQLRVEVWDKDRWRDDLLGTCTVPLTSGGLRQRECYLKHGRIWFRYSLPCGPHLRGQICSDYVPLPPQHGIVKGKEPFW</sequence>
<dbReference type="InterPro" id="IPR020864">
    <property type="entry name" value="MACPF"/>
</dbReference>
<dbReference type="InterPro" id="IPR052784">
    <property type="entry name" value="Perforin-1_pore-forming"/>
</dbReference>
<comment type="subcellular location">
    <subcellularLocation>
        <location evidence="1">Membrane</location>
    </subcellularLocation>
    <subcellularLocation>
        <location evidence="2">Secreted</location>
    </subcellularLocation>
</comment>
<dbReference type="GO" id="GO:0051607">
    <property type="term" value="P:defense response to virus"/>
    <property type="evidence" value="ECO:0007669"/>
    <property type="project" value="TreeGrafter"/>
</dbReference>
<feature type="signal peptide" evidence="9">
    <location>
        <begin position="1"/>
        <end position="26"/>
    </location>
</feature>
<protein>
    <recommendedName>
        <fullName evidence="14">Perforin</fullName>
    </recommendedName>
</protein>
<keyword evidence="4" id="KW-0964">Secreted</keyword>
<dbReference type="InterPro" id="IPR000008">
    <property type="entry name" value="C2_dom"/>
</dbReference>
<dbReference type="Pfam" id="PF00168">
    <property type="entry name" value="C2"/>
    <property type="match status" value="1"/>
</dbReference>
<keyword evidence="6" id="KW-0204">Cytolysis</keyword>
<dbReference type="Gene3D" id="2.60.40.150">
    <property type="entry name" value="C2 domain"/>
    <property type="match status" value="1"/>
</dbReference>
<evidence type="ECO:0000259" key="10">
    <source>
        <dbReference type="PROSITE" id="PS50004"/>
    </source>
</evidence>
<keyword evidence="8" id="KW-1015">Disulfide bond</keyword>
<dbReference type="Ensembl" id="ENSCSRT00000025167.1">
    <property type="protein sequence ID" value="ENSCSRP00000024132.1"/>
    <property type="gene ID" value="ENSCSRG00000018114.1"/>
</dbReference>
<feature type="domain" description="C2" evidence="10">
    <location>
        <begin position="396"/>
        <end position="512"/>
    </location>
</feature>
<keyword evidence="5 9" id="KW-0732">Signal</keyword>
<dbReference type="PROSITE" id="PS50004">
    <property type="entry name" value="C2"/>
    <property type="match status" value="1"/>
</dbReference>
<dbReference type="PANTHER" id="PTHR46096:SF3">
    <property type="entry name" value="PERFORIN-1"/>
    <property type="match status" value="1"/>
</dbReference>
<name>A0A8C3T7L8_CHESE</name>
<evidence type="ECO:0000256" key="3">
    <source>
        <dbReference type="ARBA" id="ARBA00009214"/>
    </source>
</evidence>
<evidence type="ECO:0000256" key="5">
    <source>
        <dbReference type="ARBA" id="ARBA00022729"/>
    </source>
</evidence>
<feature type="domain" description="MACPF" evidence="11">
    <location>
        <begin position="32"/>
        <end position="373"/>
    </location>
</feature>
<evidence type="ECO:0000256" key="1">
    <source>
        <dbReference type="ARBA" id="ARBA00004370"/>
    </source>
</evidence>
<dbReference type="AlphaFoldDB" id="A0A8C3T7L8"/>
<feature type="chain" id="PRO_5034240446" description="Perforin" evidence="9">
    <location>
        <begin position="27"/>
        <end position="552"/>
    </location>
</feature>
<dbReference type="GO" id="GO:0022829">
    <property type="term" value="F:wide pore channel activity"/>
    <property type="evidence" value="ECO:0007669"/>
    <property type="project" value="TreeGrafter"/>
</dbReference>
<dbReference type="GO" id="GO:0016020">
    <property type="term" value="C:membrane"/>
    <property type="evidence" value="ECO:0007669"/>
    <property type="project" value="UniProtKB-SubCell"/>
</dbReference>
<dbReference type="Pfam" id="PF01823">
    <property type="entry name" value="MACPF"/>
    <property type="match status" value="1"/>
</dbReference>
<dbReference type="GO" id="GO:0001913">
    <property type="term" value="P:T cell mediated cytotoxicity"/>
    <property type="evidence" value="ECO:0007669"/>
    <property type="project" value="TreeGrafter"/>
</dbReference>
<dbReference type="PANTHER" id="PTHR46096">
    <property type="entry name" value="PERFORIN-1"/>
    <property type="match status" value="1"/>
</dbReference>
<dbReference type="SMART" id="SM00457">
    <property type="entry name" value="MACPF"/>
    <property type="match status" value="1"/>
</dbReference>
<dbReference type="PROSITE" id="PS00279">
    <property type="entry name" value="MACPF_1"/>
    <property type="match status" value="1"/>
</dbReference>
<keyword evidence="13" id="KW-1185">Reference proteome</keyword>
<evidence type="ECO:0000256" key="6">
    <source>
        <dbReference type="ARBA" id="ARBA00022852"/>
    </source>
</evidence>
<dbReference type="SUPFAM" id="SSF49562">
    <property type="entry name" value="C2 domain (Calcium/lipid-binding domain, CaLB)"/>
    <property type="match status" value="1"/>
</dbReference>
<reference evidence="12" key="1">
    <citation type="submission" date="2025-08" db="UniProtKB">
        <authorList>
            <consortium name="Ensembl"/>
        </authorList>
    </citation>
    <scope>IDENTIFICATION</scope>
</reference>
<dbReference type="GO" id="GO:0001771">
    <property type="term" value="P:immunological synapse formation"/>
    <property type="evidence" value="ECO:0007669"/>
    <property type="project" value="TreeGrafter"/>
</dbReference>
<dbReference type="Proteomes" id="UP000694403">
    <property type="component" value="Unplaced"/>
</dbReference>
<dbReference type="PROSITE" id="PS51412">
    <property type="entry name" value="MACPF_2"/>
    <property type="match status" value="1"/>
</dbReference>
<evidence type="ECO:0000256" key="7">
    <source>
        <dbReference type="ARBA" id="ARBA00023136"/>
    </source>
</evidence>
<reference evidence="12" key="2">
    <citation type="submission" date="2025-09" db="UniProtKB">
        <authorList>
            <consortium name="Ensembl"/>
        </authorList>
    </citation>
    <scope>IDENTIFICATION</scope>
</reference>
<dbReference type="GO" id="GO:0031640">
    <property type="term" value="P:killing of cells of another organism"/>
    <property type="evidence" value="ECO:0007669"/>
    <property type="project" value="UniProtKB-KW"/>
</dbReference>
<comment type="similarity">
    <text evidence="3">Belongs to the complement C6/C7/C8/C9 family.</text>
</comment>
<evidence type="ECO:0000256" key="9">
    <source>
        <dbReference type="SAM" id="SignalP"/>
    </source>
</evidence>
<evidence type="ECO:0000256" key="8">
    <source>
        <dbReference type="ARBA" id="ARBA00023157"/>
    </source>
</evidence>
<evidence type="ECO:0000313" key="12">
    <source>
        <dbReference type="Ensembl" id="ENSCSRP00000024132.1"/>
    </source>
</evidence>